<accession>A0A1M5ZFJ7</accession>
<dbReference type="STRING" id="299255.SAMN02745129_0239"/>
<dbReference type="InterPro" id="IPR040177">
    <property type="entry name" value="SLC30A9"/>
</dbReference>
<keyword evidence="5 7" id="KW-1133">Transmembrane helix</keyword>
<dbReference type="GO" id="GO:0016020">
    <property type="term" value="C:membrane"/>
    <property type="evidence" value="ECO:0007669"/>
    <property type="project" value="UniProtKB-SubCell"/>
</dbReference>
<organism evidence="9 10">
    <name type="scientific">Ferrimonas marina</name>
    <dbReference type="NCBI Taxonomy" id="299255"/>
    <lineage>
        <taxon>Bacteria</taxon>
        <taxon>Pseudomonadati</taxon>
        <taxon>Pseudomonadota</taxon>
        <taxon>Gammaproteobacteria</taxon>
        <taxon>Alteromonadales</taxon>
        <taxon>Ferrimonadaceae</taxon>
        <taxon>Ferrimonas</taxon>
    </lineage>
</organism>
<evidence type="ECO:0000259" key="8">
    <source>
        <dbReference type="Pfam" id="PF01545"/>
    </source>
</evidence>
<dbReference type="PANTHER" id="PTHR13414:SF9">
    <property type="entry name" value="PROTON-COUPLED ZINC ANTIPORTER SLC30A9, MITOCHONDRIAL"/>
    <property type="match status" value="1"/>
</dbReference>
<evidence type="ECO:0000256" key="6">
    <source>
        <dbReference type="ARBA" id="ARBA00023136"/>
    </source>
</evidence>
<dbReference type="PANTHER" id="PTHR13414">
    <property type="entry name" value="HUEL-CATION TRANSPORTER"/>
    <property type="match status" value="1"/>
</dbReference>
<dbReference type="GO" id="GO:0008324">
    <property type="term" value="F:monoatomic cation transmembrane transporter activity"/>
    <property type="evidence" value="ECO:0007669"/>
    <property type="project" value="InterPro"/>
</dbReference>
<evidence type="ECO:0000256" key="7">
    <source>
        <dbReference type="SAM" id="Phobius"/>
    </source>
</evidence>
<dbReference type="Proteomes" id="UP000184268">
    <property type="component" value="Unassembled WGS sequence"/>
</dbReference>
<dbReference type="InterPro" id="IPR058533">
    <property type="entry name" value="Cation_efflux_TM"/>
</dbReference>
<dbReference type="EMBL" id="FQXG01000011">
    <property type="protein sequence ID" value="SHI23045.1"/>
    <property type="molecule type" value="Genomic_DNA"/>
</dbReference>
<keyword evidence="4" id="KW-0406">Ion transport</keyword>
<evidence type="ECO:0000313" key="9">
    <source>
        <dbReference type="EMBL" id="SHI23045.1"/>
    </source>
</evidence>
<feature type="domain" description="Cation efflux protein transmembrane" evidence="8">
    <location>
        <begin position="11"/>
        <end position="218"/>
    </location>
</feature>
<evidence type="ECO:0000256" key="1">
    <source>
        <dbReference type="ARBA" id="ARBA00004141"/>
    </source>
</evidence>
<keyword evidence="10" id="KW-1185">Reference proteome</keyword>
<evidence type="ECO:0000313" key="10">
    <source>
        <dbReference type="Proteomes" id="UP000184268"/>
    </source>
</evidence>
<dbReference type="NCBIfam" id="TIGR01297">
    <property type="entry name" value="CDF"/>
    <property type="match status" value="1"/>
</dbReference>
<keyword evidence="3 7" id="KW-0812">Transmembrane</keyword>
<dbReference type="InterPro" id="IPR027469">
    <property type="entry name" value="Cation_efflux_TMD_sf"/>
</dbReference>
<feature type="transmembrane region" description="Helical" evidence="7">
    <location>
        <begin position="159"/>
        <end position="181"/>
    </location>
</feature>
<comment type="subcellular location">
    <subcellularLocation>
        <location evidence="1">Membrane</location>
        <topology evidence="1">Multi-pass membrane protein</topology>
    </subcellularLocation>
</comment>
<keyword evidence="4" id="KW-0864">Zinc transport</keyword>
<feature type="transmembrane region" description="Helical" evidence="7">
    <location>
        <begin position="114"/>
        <end position="138"/>
    </location>
</feature>
<dbReference type="Pfam" id="PF01545">
    <property type="entry name" value="Cation_efflux"/>
    <property type="match status" value="1"/>
</dbReference>
<sequence>MASEANSVKSILYALTANLSIAIAKLAAAIVTGSGAMMAEAIHSFADAGNQLLLLLGMKTAKRPPSPDHPLGHGKTIYFWSFIVAIMLFSMGGLYSLYEGWHKLHAPEPLNQPWIAVAVLLFAILAEGWSFRGCLVEVNKERDGRSYWRWFRETRSSELLVIFGEDLAALLGLLFALGFVLTTMVTGDPTWDAYGSLTIGGLLLLIALFIGIEVKSLLIGQGVEPKQRQAMIAFLSEQPAVEQVYNLLTLQLGKDVMVAVKARMAGQQDAQVMVQQINATEQAFKQAFPQVLWLFFEPDLSD</sequence>
<evidence type="ECO:0000256" key="2">
    <source>
        <dbReference type="ARBA" id="ARBA00022448"/>
    </source>
</evidence>
<evidence type="ECO:0000256" key="5">
    <source>
        <dbReference type="ARBA" id="ARBA00022989"/>
    </source>
</evidence>
<evidence type="ECO:0000256" key="4">
    <source>
        <dbReference type="ARBA" id="ARBA00022906"/>
    </source>
</evidence>
<proteinExistence type="predicted"/>
<feature type="transmembrane region" description="Helical" evidence="7">
    <location>
        <begin position="12"/>
        <end position="31"/>
    </location>
</feature>
<keyword evidence="6 7" id="KW-0472">Membrane</keyword>
<dbReference type="OrthoDB" id="9806522at2"/>
<name>A0A1M5ZFJ7_9GAMM</name>
<feature type="transmembrane region" description="Helical" evidence="7">
    <location>
        <begin position="77"/>
        <end position="98"/>
    </location>
</feature>
<dbReference type="AlphaFoldDB" id="A0A1M5ZFJ7"/>
<dbReference type="RefSeq" id="WP_067662311.1">
    <property type="nucleotide sequence ID" value="NZ_FQXG01000011.1"/>
</dbReference>
<dbReference type="GO" id="GO:0006829">
    <property type="term" value="P:zinc ion transport"/>
    <property type="evidence" value="ECO:0007669"/>
    <property type="project" value="UniProtKB-KW"/>
</dbReference>
<dbReference type="InterPro" id="IPR002524">
    <property type="entry name" value="Cation_efflux"/>
</dbReference>
<protein>
    <submittedName>
        <fullName evidence="9">Cation diffusion facilitator family transporter</fullName>
    </submittedName>
</protein>
<dbReference type="SUPFAM" id="SSF161111">
    <property type="entry name" value="Cation efflux protein transmembrane domain-like"/>
    <property type="match status" value="1"/>
</dbReference>
<keyword evidence="2" id="KW-0813">Transport</keyword>
<keyword evidence="4" id="KW-0862">Zinc</keyword>
<evidence type="ECO:0000256" key="3">
    <source>
        <dbReference type="ARBA" id="ARBA00022692"/>
    </source>
</evidence>
<gene>
    <name evidence="9" type="ORF">SAMN02745129_0239</name>
</gene>
<reference evidence="9 10" key="1">
    <citation type="submission" date="2016-11" db="EMBL/GenBank/DDBJ databases">
        <authorList>
            <person name="Jaros S."/>
            <person name="Januszkiewicz K."/>
            <person name="Wedrychowicz H."/>
        </authorList>
    </citation>
    <scope>NUCLEOTIDE SEQUENCE [LARGE SCALE GENOMIC DNA]</scope>
    <source>
        <strain evidence="9 10">DSM 16917</strain>
    </source>
</reference>
<dbReference type="Gene3D" id="1.20.1510.10">
    <property type="entry name" value="Cation efflux protein transmembrane domain"/>
    <property type="match status" value="1"/>
</dbReference>
<feature type="transmembrane region" description="Helical" evidence="7">
    <location>
        <begin position="193"/>
        <end position="212"/>
    </location>
</feature>